<dbReference type="EMBL" id="JAVIJP010000036">
    <property type="protein sequence ID" value="KAL3628493.1"/>
    <property type="molecule type" value="Genomic_DNA"/>
</dbReference>
<evidence type="ECO:0000313" key="4">
    <source>
        <dbReference type="Proteomes" id="UP001632038"/>
    </source>
</evidence>
<name>A0ABD3CF39_9LAMI</name>
<feature type="compositionally biased region" description="Basic and acidic residues" evidence="1">
    <location>
        <begin position="136"/>
        <end position="165"/>
    </location>
</feature>
<sequence>MGDLLSKFSEPDSPTMSSPNSDQPSSETPESQTLIGKIPDPPRDNTEEEGEEEEEEGECGFCLFMKGGGCKETFTAWKKCVEEGEKNGEDMVGKCSQVIENLTKCMQEHSDYYAPLLEVEKAAEAEVANQLEEERELSKKEEESGDKGKEDSLGVFVSDEKKSLS</sequence>
<dbReference type="PANTHER" id="PTHR34357">
    <property type="entry name" value="F7A19.14 PROTEIN-RELATED"/>
    <property type="match status" value="1"/>
</dbReference>
<proteinExistence type="predicted"/>
<dbReference type="InterPro" id="IPR012891">
    <property type="entry name" value="GCK_dom"/>
</dbReference>
<dbReference type="Proteomes" id="UP001632038">
    <property type="component" value="Unassembled WGS sequence"/>
</dbReference>
<feature type="domain" description="GCK" evidence="2">
    <location>
        <begin position="57"/>
        <end position="131"/>
    </location>
</feature>
<dbReference type="SMART" id="SM01227">
    <property type="entry name" value="GCK"/>
    <property type="match status" value="1"/>
</dbReference>
<feature type="compositionally biased region" description="Polar residues" evidence="1">
    <location>
        <begin position="12"/>
        <end position="34"/>
    </location>
</feature>
<dbReference type="Gene3D" id="1.10.287.2900">
    <property type="match status" value="1"/>
</dbReference>
<dbReference type="AlphaFoldDB" id="A0ABD3CF39"/>
<reference evidence="4" key="1">
    <citation type="journal article" date="2024" name="IScience">
        <title>Strigolactones Initiate the Formation of Haustorium-like Structures in Castilleja.</title>
        <authorList>
            <person name="Buerger M."/>
            <person name="Peterson D."/>
            <person name="Chory J."/>
        </authorList>
    </citation>
    <scope>NUCLEOTIDE SEQUENCE [LARGE SCALE GENOMIC DNA]</scope>
</reference>
<comment type="caution">
    <text evidence="3">The sequence shown here is derived from an EMBL/GenBank/DDBJ whole genome shotgun (WGS) entry which is preliminary data.</text>
</comment>
<feature type="region of interest" description="Disordered" evidence="1">
    <location>
        <begin position="1"/>
        <end position="58"/>
    </location>
</feature>
<keyword evidence="4" id="KW-1185">Reference proteome</keyword>
<feature type="region of interest" description="Disordered" evidence="1">
    <location>
        <begin position="127"/>
        <end position="165"/>
    </location>
</feature>
<feature type="compositionally biased region" description="Acidic residues" evidence="1">
    <location>
        <begin position="46"/>
        <end position="58"/>
    </location>
</feature>
<evidence type="ECO:0000259" key="2">
    <source>
        <dbReference type="SMART" id="SM01227"/>
    </source>
</evidence>
<gene>
    <name evidence="3" type="ORF">CASFOL_027539</name>
</gene>
<evidence type="ECO:0000313" key="3">
    <source>
        <dbReference type="EMBL" id="KAL3628493.1"/>
    </source>
</evidence>
<dbReference type="PANTHER" id="PTHR34357:SF2">
    <property type="entry name" value="F26F24.3-RELATED"/>
    <property type="match status" value="1"/>
</dbReference>
<protein>
    <recommendedName>
        <fullName evidence="2">GCK domain-containing protein</fullName>
    </recommendedName>
</protein>
<dbReference type="Pfam" id="PF07802">
    <property type="entry name" value="GCK"/>
    <property type="match status" value="1"/>
</dbReference>
<evidence type="ECO:0000256" key="1">
    <source>
        <dbReference type="SAM" id="MobiDB-lite"/>
    </source>
</evidence>
<organism evidence="3 4">
    <name type="scientific">Castilleja foliolosa</name>
    <dbReference type="NCBI Taxonomy" id="1961234"/>
    <lineage>
        <taxon>Eukaryota</taxon>
        <taxon>Viridiplantae</taxon>
        <taxon>Streptophyta</taxon>
        <taxon>Embryophyta</taxon>
        <taxon>Tracheophyta</taxon>
        <taxon>Spermatophyta</taxon>
        <taxon>Magnoliopsida</taxon>
        <taxon>eudicotyledons</taxon>
        <taxon>Gunneridae</taxon>
        <taxon>Pentapetalae</taxon>
        <taxon>asterids</taxon>
        <taxon>lamiids</taxon>
        <taxon>Lamiales</taxon>
        <taxon>Orobanchaceae</taxon>
        <taxon>Pedicularideae</taxon>
        <taxon>Castillejinae</taxon>
        <taxon>Castilleja</taxon>
    </lineage>
</organism>
<accession>A0ABD3CF39</accession>